<accession>A0A8H6J6P1</accession>
<evidence type="ECO:0000259" key="2">
    <source>
        <dbReference type="Pfam" id="PF10373"/>
    </source>
</evidence>
<dbReference type="FunFam" id="1.25.40.10:FF:000202">
    <property type="entry name" value="Unplaced genomic scaffold supercont1.7, whole genome shotgun sequence"/>
    <property type="match status" value="1"/>
</dbReference>
<name>A0A8H6J6P1_9PEZI</name>
<evidence type="ECO:0000313" key="4">
    <source>
        <dbReference type="Proteomes" id="UP000652219"/>
    </source>
</evidence>
<feature type="domain" description="DNA/RNA-binding" evidence="2">
    <location>
        <begin position="245"/>
        <end position="334"/>
    </location>
</feature>
<dbReference type="SUPFAM" id="SSF48452">
    <property type="entry name" value="TPR-like"/>
    <property type="match status" value="1"/>
</dbReference>
<dbReference type="GO" id="GO:0000184">
    <property type="term" value="P:nuclear-transcribed mRNA catabolic process, nonsense-mediated decay"/>
    <property type="evidence" value="ECO:0007669"/>
    <property type="project" value="TreeGrafter"/>
</dbReference>
<reference evidence="3 4" key="1">
    <citation type="journal article" date="2020" name="Phytopathology">
        <title>Genome Sequence Resources of Colletotrichum truncatum, C. plurivorum, C. musicola, and C. sojae: Four Species Pathogenic to Soybean (Glycine max).</title>
        <authorList>
            <person name="Rogerio F."/>
            <person name="Boufleur T.R."/>
            <person name="Ciampi-Guillardi M."/>
            <person name="Sukno S.A."/>
            <person name="Thon M.R."/>
            <person name="Massola Junior N.S."/>
            <person name="Baroncelli R."/>
        </authorList>
    </citation>
    <scope>NUCLEOTIDE SEQUENCE [LARGE SCALE GENOMIC DNA]</scope>
    <source>
        <strain evidence="3 4">LFN0009</strain>
    </source>
</reference>
<feature type="compositionally biased region" description="Basic and acidic residues" evidence="1">
    <location>
        <begin position="23"/>
        <end position="50"/>
    </location>
</feature>
<dbReference type="Proteomes" id="UP000652219">
    <property type="component" value="Unassembled WGS sequence"/>
</dbReference>
<protein>
    <recommendedName>
        <fullName evidence="2">DNA/RNA-binding domain-containing protein</fullName>
    </recommendedName>
</protein>
<evidence type="ECO:0000313" key="3">
    <source>
        <dbReference type="EMBL" id="KAF6807507.1"/>
    </source>
</evidence>
<gene>
    <name evidence="3" type="ORF">CSOJ01_08160</name>
</gene>
<dbReference type="InterPro" id="IPR018834">
    <property type="entry name" value="DNA/RNA-bd_Est1-type"/>
</dbReference>
<evidence type="ECO:0000256" key="1">
    <source>
        <dbReference type="SAM" id="MobiDB-lite"/>
    </source>
</evidence>
<keyword evidence="4" id="KW-1185">Reference proteome</keyword>
<feature type="region of interest" description="Disordered" evidence="1">
    <location>
        <begin position="1"/>
        <end position="61"/>
    </location>
</feature>
<dbReference type="PANTHER" id="PTHR15696:SF0">
    <property type="entry name" value="TELOMERASE-BINDING PROTEIN EST1A"/>
    <property type="match status" value="1"/>
</dbReference>
<comment type="caution">
    <text evidence="3">The sequence shown here is derived from an EMBL/GenBank/DDBJ whole genome shotgun (WGS) entry which is preliminary data.</text>
</comment>
<dbReference type="GO" id="GO:0042162">
    <property type="term" value="F:telomeric DNA binding"/>
    <property type="evidence" value="ECO:0007669"/>
    <property type="project" value="TreeGrafter"/>
</dbReference>
<sequence>MNETTSMPRHSGARKPPSTGCLMRERDDSGYRREPAQKTRRLWKPDDDSPGRSFEPHSWSSELKPGEVMLKQPETRPISQEQLVAEVKGIYAGLVMVESKCIEVDNAQSASNESSEKLTHDQWKAIIALHRTLLHEHHDFFLASQHPSASPSPALRRLASKYAMPARMWRHSIHSFLELLRHRLPTSLEHMLTFIYLAYSMMTLLYETVPAFEDTWVECLGELGRYRVAIEDDDIKDREIWTAVSRNWYTKASDKTPTTGRLYHHLTILARPNALQKLFYYTKSLCVLTPFLSARESILTLFEPHLSRTPGSRLPEVDAAFVRAHGILFSGRNVTLLQPSVNAFINNLGTHMGRCTYRWMDSGYFIGKDVGAGLIEPENDGQAECIATAISRWNPGGAQEATDHPILYHLLTMSDATSNSWPPPHRTYILPGSEHPLQPGLTHTDPGCSRDEGPGVFFLQSRGYMSQILGWMRRTFPQKWPTVPQRLAGVLDNFDCVIWNEVSRPCRDYRALFDHFAFRSLVRMDHSFPDVWSTSSTTCICRGKLHPQQTGYPQRLEQFLIAACKKPPTNFDKLEYTTVDRRLRPPEGIECGYLPWLSLFRHRSWRAWRKALQKDVREFFDIPRCQETWSLLACNEDSPSVRSTEHHGRCCDT</sequence>
<proteinExistence type="predicted"/>
<organism evidence="3 4">
    <name type="scientific">Colletotrichum sojae</name>
    <dbReference type="NCBI Taxonomy" id="2175907"/>
    <lineage>
        <taxon>Eukaryota</taxon>
        <taxon>Fungi</taxon>
        <taxon>Dikarya</taxon>
        <taxon>Ascomycota</taxon>
        <taxon>Pezizomycotina</taxon>
        <taxon>Sordariomycetes</taxon>
        <taxon>Hypocreomycetidae</taxon>
        <taxon>Glomerellales</taxon>
        <taxon>Glomerellaceae</taxon>
        <taxon>Colletotrichum</taxon>
        <taxon>Colletotrichum orchidearum species complex</taxon>
    </lineage>
</organism>
<dbReference type="PANTHER" id="PTHR15696">
    <property type="entry name" value="SMG-7 SUPPRESSOR WITH MORPHOLOGICAL EFFECT ON GENITALIA PROTEIN 7"/>
    <property type="match status" value="1"/>
</dbReference>
<dbReference type="Pfam" id="PF10373">
    <property type="entry name" value="EST1_DNA_bind"/>
    <property type="match status" value="1"/>
</dbReference>
<dbReference type="Gene3D" id="1.25.40.10">
    <property type="entry name" value="Tetratricopeptide repeat domain"/>
    <property type="match status" value="1"/>
</dbReference>
<dbReference type="AlphaFoldDB" id="A0A8H6J6P1"/>
<dbReference type="EMBL" id="WIGN01000136">
    <property type="protein sequence ID" value="KAF6807507.1"/>
    <property type="molecule type" value="Genomic_DNA"/>
</dbReference>
<dbReference type="InterPro" id="IPR011990">
    <property type="entry name" value="TPR-like_helical_dom_sf"/>
</dbReference>
<dbReference type="InterPro" id="IPR045153">
    <property type="entry name" value="Est1/Ebs1-like"/>
</dbReference>
<dbReference type="GO" id="GO:0070034">
    <property type="term" value="F:telomerase RNA binding"/>
    <property type="evidence" value="ECO:0007669"/>
    <property type="project" value="TreeGrafter"/>
</dbReference>
<dbReference type="GO" id="GO:0005697">
    <property type="term" value="C:telomerase holoenzyme complex"/>
    <property type="evidence" value="ECO:0007669"/>
    <property type="project" value="TreeGrafter"/>
</dbReference>